<comment type="function">
    <text evidence="4">Involved in the restart of stalled replication forks, which reloads the replicative helicase on sites other than the origin of replication; the PriA-PriB pathway is the major replication restart pathway. During primosome assembly it facilitates complex formation between PriA and DnaT on DNA; stabilizes PriA on DNA. Stimulates the DNA unwinding activity of PriA helicase.</text>
</comment>
<reference evidence="5" key="1">
    <citation type="submission" date="2017-05" db="EMBL/GenBank/DDBJ databases">
        <authorList>
            <person name="Song R."/>
            <person name="Chenine A.L."/>
            <person name="Ruprecht R.M."/>
        </authorList>
    </citation>
    <scope>NUCLEOTIDE SEQUENCE</scope>
    <source>
        <strain evidence="5">Kingella_eburonensis</strain>
    </source>
</reference>
<evidence type="ECO:0000256" key="1">
    <source>
        <dbReference type="ARBA" id="ARBA00022515"/>
    </source>
</evidence>
<dbReference type="GO" id="GO:1990077">
    <property type="term" value="C:primosome complex"/>
    <property type="evidence" value="ECO:0007669"/>
    <property type="project" value="UniProtKB-UniRule"/>
</dbReference>
<dbReference type="OrthoDB" id="5296916at2"/>
<dbReference type="EMBL" id="FXUV02000024">
    <property type="protein sequence ID" value="SNB69765.1"/>
    <property type="molecule type" value="Genomic_DNA"/>
</dbReference>
<keyword evidence="3 4" id="KW-0238">DNA-binding</keyword>
<dbReference type="GO" id="GO:0006269">
    <property type="term" value="P:DNA replication, synthesis of primer"/>
    <property type="evidence" value="ECO:0007669"/>
    <property type="project" value="UniProtKB-KW"/>
</dbReference>
<dbReference type="PROSITE" id="PS50935">
    <property type="entry name" value="SSB"/>
    <property type="match status" value="1"/>
</dbReference>
<evidence type="ECO:0000313" key="6">
    <source>
        <dbReference type="EMBL" id="SNB69765.1"/>
    </source>
</evidence>
<reference evidence="6 7" key="2">
    <citation type="submission" date="2017-06" db="EMBL/GenBank/DDBJ databases">
        <authorList>
            <person name="Kim H.J."/>
            <person name="Triplett B.A."/>
        </authorList>
    </citation>
    <scope>NUCLEOTIDE SEQUENCE [LARGE SCALE GENOMIC DNA]</scope>
    <source>
        <strain evidence="6">Kingella_eburonensis</strain>
    </source>
</reference>
<name>A0A238HFW8_9NEIS</name>
<gene>
    <name evidence="4 5" type="primary">priB</name>
    <name evidence="6" type="ORF">KEBURONENSIS_01284</name>
    <name evidence="5" type="ORF">KEBURONENSIS_01359</name>
</gene>
<evidence type="ECO:0000256" key="2">
    <source>
        <dbReference type="ARBA" id="ARBA00022705"/>
    </source>
</evidence>
<dbReference type="NCBIfam" id="TIGR04418">
    <property type="entry name" value="PriB_gamma"/>
    <property type="match status" value="1"/>
</dbReference>
<dbReference type="Proteomes" id="UP000215450">
    <property type="component" value="Unassembled WGS sequence"/>
</dbReference>
<dbReference type="RefSeq" id="WP_095062655.1">
    <property type="nucleotide sequence ID" value="NZ_FXUV02000024.1"/>
</dbReference>
<proteinExistence type="inferred from homology"/>
<dbReference type="Pfam" id="PF22657">
    <property type="entry name" value="SSB_1"/>
    <property type="match status" value="1"/>
</dbReference>
<dbReference type="AlphaFoldDB" id="A0A238HFW8"/>
<accession>A0A238HFW8</accession>
<evidence type="ECO:0000256" key="3">
    <source>
        <dbReference type="ARBA" id="ARBA00023125"/>
    </source>
</evidence>
<evidence type="ECO:0000256" key="4">
    <source>
        <dbReference type="HAMAP-Rule" id="MF_00720"/>
    </source>
</evidence>
<dbReference type="InterPro" id="IPR023646">
    <property type="entry name" value="Prisomal_replication_PriB"/>
</dbReference>
<dbReference type="STRING" id="1522312.GCA_900177895_01091"/>
<evidence type="ECO:0000313" key="7">
    <source>
        <dbReference type="Proteomes" id="UP000215450"/>
    </source>
</evidence>
<keyword evidence="7" id="KW-1185">Reference proteome</keyword>
<dbReference type="PIRSF" id="PIRSF003135">
    <property type="entry name" value="Primosomal_n"/>
    <property type="match status" value="1"/>
</dbReference>
<protein>
    <recommendedName>
        <fullName evidence="4">Replication restart protein PriB</fullName>
    </recommendedName>
</protein>
<comment type="similarity">
    <text evidence="4">Belongs to the PriB family.</text>
</comment>
<keyword evidence="2 4" id="KW-0235">DNA replication</keyword>
<evidence type="ECO:0000313" key="5">
    <source>
        <dbReference type="EMBL" id="SMQ12459.1"/>
    </source>
</evidence>
<keyword evidence="1 4" id="KW-0639">Primosome</keyword>
<dbReference type="InterPro" id="IPR012340">
    <property type="entry name" value="NA-bd_OB-fold"/>
</dbReference>
<dbReference type="Gene3D" id="2.40.50.140">
    <property type="entry name" value="Nucleic acid-binding proteins"/>
    <property type="match status" value="1"/>
</dbReference>
<comment type="subunit">
    <text evidence="4">Homodimer. Interacts with PriA and DnaT. Component of the replication restart primosome. Primosome assembly occurs via a 'hand-off' mechanism. PriA binds to replication forks, subsequently PriB then DnaT bind; DnaT then displaces ssDNA to generate the helicase loading substrate.</text>
</comment>
<dbReference type="EMBL" id="FXUV01000022">
    <property type="protein sequence ID" value="SMQ12459.1"/>
    <property type="molecule type" value="Genomic_DNA"/>
</dbReference>
<dbReference type="SUPFAM" id="SSF50249">
    <property type="entry name" value="Nucleic acid-binding proteins"/>
    <property type="match status" value="1"/>
</dbReference>
<sequence>MNNQFELTATLCKVDTLRYTPAGVPVLDVVLQHESWQEENGLRCQVKFELPAKIIGQDAQAWQHKQGKMVSVTGFLAQRSQRILRPVLRIQHITEYKG</sequence>
<dbReference type="InterPro" id="IPR000424">
    <property type="entry name" value="Primosome_PriB/ssb"/>
</dbReference>
<dbReference type="GO" id="GO:0003697">
    <property type="term" value="F:single-stranded DNA binding"/>
    <property type="evidence" value="ECO:0007669"/>
    <property type="project" value="UniProtKB-UniRule"/>
</dbReference>
<dbReference type="HAMAP" id="MF_00720">
    <property type="entry name" value="PriB"/>
    <property type="match status" value="1"/>
</dbReference>
<organism evidence="5">
    <name type="scientific">Kingella negevensis</name>
    <dbReference type="NCBI Taxonomy" id="1522312"/>
    <lineage>
        <taxon>Bacteria</taxon>
        <taxon>Pseudomonadati</taxon>
        <taxon>Pseudomonadota</taxon>
        <taxon>Betaproteobacteria</taxon>
        <taxon>Neisseriales</taxon>
        <taxon>Neisseriaceae</taxon>
        <taxon>Kingella</taxon>
    </lineage>
</organism>